<dbReference type="EMBL" id="BKAJ01000133">
    <property type="protein sequence ID" value="GEP59532.1"/>
    <property type="molecule type" value="Genomic_DNA"/>
</dbReference>
<proteinExistence type="predicted"/>
<dbReference type="Proteomes" id="UP000321058">
    <property type="component" value="Unassembled WGS sequence"/>
</dbReference>
<evidence type="ECO:0000313" key="3">
    <source>
        <dbReference type="Proteomes" id="UP000321058"/>
    </source>
</evidence>
<reference evidence="2 3" key="1">
    <citation type="submission" date="2019-07" db="EMBL/GenBank/DDBJ databases">
        <title>Whole genome shotgun sequence of Reyranella soli NBRC 108950.</title>
        <authorList>
            <person name="Hosoyama A."/>
            <person name="Uohara A."/>
            <person name="Ohji S."/>
            <person name="Ichikawa N."/>
        </authorList>
    </citation>
    <scope>NUCLEOTIDE SEQUENCE [LARGE SCALE GENOMIC DNA]</scope>
    <source>
        <strain evidence="2 3">NBRC 108950</strain>
    </source>
</reference>
<keyword evidence="1" id="KW-0732">Signal</keyword>
<name>A0A512NKS5_9HYPH</name>
<comment type="caution">
    <text evidence="2">The sequence shown here is derived from an EMBL/GenBank/DDBJ whole genome shotgun (WGS) entry which is preliminary data.</text>
</comment>
<feature type="chain" id="PRO_5021709945" description="Lipocalin-like domain-containing protein" evidence="1">
    <location>
        <begin position="19"/>
        <end position="146"/>
    </location>
</feature>
<evidence type="ECO:0000256" key="1">
    <source>
        <dbReference type="SAM" id="SignalP"/>
    </source>
</evidence>
<evidence type="ECO:0008006" key="4">
    <source>
        <dbReference type="Google" id="ProtNLM"/>
    </source>
</evidence>
<dbReference type="AlphaFoldDB" id="A0A512NKS5"/>
<dbReference type="RefSeq" id="WP_147154906.1">
    <property type="nucleotide sequence ID" value="NZ_BKAJ01000133.1"/>
</dbReference>
<keyword evidence="3" id="KW-1185">Reference proteome</keyword>
<organism evidence="2 3">
    <name type="scientific">Reyranella soli</name>
    <dbReference type="NCBI Taxonomy" id="1230389"/>
    <lineage>
        <taxon>Bacteria</taxon>
        <taxon>Pseudomonadati</taxon>
        <taxon>Pseudomonadota</taxon>
        <taxon>Alphaproteobacteria</taxon>
        <taxon>Hyphomicrobiales</taxon>
        <taxon>Reyranellaceae</taxon>
        <taxon>Reyranella</taxon>
    </lineage>
</organism>
<dbReference type="OrthoDB" id="9807064at2"/>
<accession>A0A512NKS5</accession>
<sequence>MRLLATLALLVLAVSASAQTKPPLPVSDLAGEWHGQWTAPTGYLFTATLSLKVAPDGIADGQFVWTLKSSPLAEEQRKLGMSAIEFVSGKVDSAAGTVSLAGTRKDDPNDVIFTDRYRLVVGENGRTLGGVSRNLGDWDGLIFLQR</sequence>
<protein>
    <recommendedName>
        <fullName evidence="4">Lipocalin-like domain-containing protein</fullName>
    </recommendedName>
</protein>
<evidence type="ECO:0000313" key="2">
    <source>
        <dbReference type="EMBL" id="GEP59532.1"/>
    </source>
</evidence>
<gene>
    <name evidence="2" type="ORF">RSO01_66980</name>
</gene>
<feature type="signal peptide" evidence="1">
    <location>
        <begin position="1"/>
        <end position="18"/>
    </location>
</feature>